<dbReference type="EMBL" id="LCKD01000015">
    <property type="protein sequence ID" value="KKT89620.1"/>
    <property type="molecule type" value="Genomic_DNA"/>
</dbReference>
<evidence type="ECO:0000313" key="3">
    <source>
        <dbReference type="Proteomes" id="UP000034368"/>
    </source>
</evidence>
<evidence type="ECO:0000256" key="1">
    <source>
        <dbReference type="SAM" id="Phobius"/>
    </source>
</evidence>
<dbReference type="PROSITE" id="PS51257">
    <property type="entry name" value="PROKAR_LIPOPROTEIN"/>
    <property type="match status" value="1"/>
</dbReference>
<gene>
    <name evidence="2" type="ORF">UW90_C0015G0008</name>
</gene>
<keyword evidence="1" id="KW-1133">Transmembrane helix</keyword>
<evidence type="ECO:0008006" key="4">
    <source>
        <dbReference type="Google" id="ProtNLM"/>
    </source>
</evidence>
<organism evidence="2 3">
    <name type="scientific">Candidatus Yanofskybacteria bacterium GW2011_GWB1_45_11</name>
    <dbReference type="NCBI Taxonomy" id="1619026"/>
    <lineage>
        <taxon>Bacteria</taxon>
        <taxon>Candidatus Yanofskyibacteriota</taxon>
    </lineage>
</organism>
<accession>A0A0G1L1S8</accession>
<feature type="transmembrane region" description="Helical" evidence="1">
    <location>
        <begin position="6"/>
        <end position="23"/>
    </location>
</feature>
<comment type="caution">
    <text evidence="2">The sequence shown here is derived from an EMBL/GenBank/DDBJ whole genome shotgun (WGS) entry which is preliminary data.</text>
</comment>
<proteinExistence type="predicted"/>
<keyword evidence="1" id="KW-0472">Membrane</keyword>
<name>A0A0G1L1S8_9BACT</name>
<reference evidence="2 3" key="1">
    <citation type="journal article" date="2015" name="Nature">
        <title>rRNA introns, odd ribosomes, and small enigmatic genomes across a large radiation of phyla.</title>
        <authorList>
            <person name="Brown C.T."/>
            <person name="Hug L.A."/>
            <person name="Thomas B.C."/>
            <person name="Sharon I."/>
            <person name="Castelle C.J."/>
            <person name="Singh A."/>
            <person name="Wilkins M.J."/>
            <person name="Williams K.H."/>
            <person name="Banfield J.F."/>
        </authorList>
    </citation>
    <scope>NUCLEOTIDE SEQUENCE [LARGE SCALE GENOMIC DNA]</scope>
</reference>
<dbReference type="AlphaFoldDB" id="A0A0G1L1S8"/>
<keyword evidence="1" id="KW-0812">Transmembrane</keyword>
<protein>
    <recommendedName>
        <fullName evidence="4">Lipoprotein</fullName>
    </recommendedName>
</protein>
<evidence type="ECO:0000313" key="2">
    <source>
        <dbReference type="EMBL" id="KKT89620.1"/>
    </source>
</evidence>
<sequence>MTTNIRWFIVTVVIIIACTLLACTSKNGGGTGPTPTSGTITVSFQPPATCLSAGSQYDRCDRSKFPVTISFWKEGYQFSGTLNSSMAVTVGEVPSGILYIIQVVDPWKCQPIQICSGVGTGEGLTVNGTKLNDQNPSTTFGFMNPPTVTR</sequence>
<dbReference type="Proteomes" id="UP000034368">
    <property type="component" value="Unassembled WGS sequence"/>
</dbReference>